<proteinExistence type="predicted"/>
<keyword evidence="1" id="KW-0812">Transmembrane</keyword>
<organism evidence="2 3">
    <name type="scientific">Thelohanellus kitauei</name>
    <name type="common">Myxosporean</name>
    <dbReference type="NCBI Taxonomy" id="669202"/>
    <lineage>
        <taxon>Eukaryota</taxon>
        <taxon>Metazoa</taxon>
        <taxon>Cnidaria</taxon>
        <taxon>Myxozoa</taxon>
        <taxon>Myxosporea</taxon>
        <taxon>Bivalvulida</taxon>
        <taxon>Platysporina</taxon>
        <taxon>Myxobolidae</taxon>
        <taxon>Thelohanellus</taxon>
    </lineage>
</organism>
<protein>
    <submittedName>
        <fullName evidence="2">Uncharacterized protein</fullName>
    </submittedName>
</protein>
<name>A0A0C2MMA6_THEKT</name>
<evidence type="ECO:0000313" key="3">
    <source>
        <dbReference type="Proteomes" id="UP000031668"/>
    </source>
</evidence>
<keyword evidence="1" id="KW-1133">Transmembrane helix</keyword>
<keyword evidence="3" id="KW-1185">Reference proteome</keyword>
<gene>
    <name evidence="2" type="ORF">RF11_08942</name>
</gene>
<evidence type="ECO:0000256" key="1">
    <source>
        <dbReference type="SAM" id="Phobius"/>
    </source>
</evidence>
<comment type="caution">
    <text evidence="2">The sequence shown here is derived from an EMBL/GenBank/DDBJ whole genome shotgun (WGS) entry which is preliminary data.</text>
</comment>
<dbReference type="Proteomes" id="UP000031668">
    <property type="component" value="Unassembled WGS sequence"/>
</dbReference>
<accession>A0A0C2MMA6</accession>
<sequence length="283" mass="33632">MICKLGIKRSFWLAYNKVLTTFTRCPVRLMFLQVVISCIVLPVFATFSALEDTYHSTHSPYELDHWVSDVFNEVPQHAAAIYHRLLEDKACSENLFGIERDKTEVEAKYEKFIREGHMEPFKNYEQVADMMVTMLHNLPHYLISHEMMDDLDMILTQGCRVVILRSLRRKRLFVGCECFVLGLWDRLLRSCLSKRHRIFSQELRVQRLHRRWLLAVSKGVTRYIAPPYHQCGWLQDCPSFSRDMLFLRLLQLPWHVIEAMFQHPTGEFPHDLGLRTFENEERR</sequence>
<reference evidence="2 3" key="1">
    <citation type="journal article" date="2014" name="Genome Biol. Evol.">
        <title>The genome of the myxosporean Thelohanellus kitauei shows adaptations to nutrient acquisition within its fish host.</title>
        <authorList>
            <person name="Yang Y."/>
            <person name="Xiong J."/>
            <person name="Zhou Z."/>
            <person name="Huo F."/>
            <person name="Miao W."/>
            <person name="Ran C."/>
            <person name="Liu Y."/>
            <person name="Zhang J."/>
            <person name="Feng J."/>
            <person name="Wang M."/>
            <person name="Wang M."/>
            <person name="Wang L."/>
            <person name="Yao B."/>
        </authorList>
    </citation>
    <scope>NUCLEOTIDE SEQUENCE [LARGE SCALE GENOMIC DNA]</scope>
    <source>
        <strain evidence="2">Wuqing</strain>
    </source>
</reference>
<keyword evidence="1" id="KW-0472">Membrane</keyword>
<feature type="transmembrane region" description="Helical" evidence="1">
    <location>
        <begin position="29"/>
        <end position="50"/>
    </location>
</feature>
<dbReference type="AlphaFoldDB" id="A0A0C2MMA6"/>
<evidence type="ECO:0000313" key="2">
    <source>
        <dbReference type="EMBL" id="KII62766.1"/>
    </source>
</evidence>
<dbReference type="EMBL" id="JWZT01004873">
    <property type="protein sequence ID" value="KII62766.1"/>
    <property type="molecule type" value="Genomic_DNA"/>
</dbReference>